<organism evidence="1 2">
    <name type="scientific">Massilia aquatica</name>
    <dbReference type="NCBI Taxonomy" id="2609000"/>
    <lineage>
        <taxon>Bacteria</taxon>
        <taxon>Pseudomonadati</taxon>
        <taxon>Pseudomonadota</taxon>
        <taxon>Betaproteobacteria</taxon>
        <taxon>Burkholderiales</taxon>
        <taxon>Oxalobacteraceae</taxon>
        <taxon>Telluria group</taxon>
        <taxon>Massilia</taxon>
    </lineage>
</organism>
<dbReference type="Proteomes" id="UP000819052">
    <property type="component" value="Unassembled WGS sequence"/>
</dbReference>
<evidence type="ECO:0000313" key="1">
    <source>
        <dbReference type="EMBL" id="NHZ43638.1"/>
    </source>
</evidence>
<dbReference type="EMBL" id="VVIW01000022">
    <property type="protein sequence ID" value="NHZ43638.1"/>
    <property type="molecule type" value="Genomic_DNA"/>
</dbReference>
<comment type="caution">
    <text evidence="1">The sequence shown here is derived from an EMBL/GenBank/DDBJ whole genome shotgun (WGS) entry which is preliminary data.</text>
</comment>
<name>A0ABX0MFH4_9BURK</name>
<protein>
    <submittedName>
        <fullName evidence="1">Uncharacterized protein</fullName>
    </submittedName>
</protein>
<keyword evidence="2" id="KW-1185">Reference proteome</keyword>
<dbReference type="RefSeq" id="WP_167079606.1">
    <property type="nucleotide sequence ID" value="NZ_VVIW01000022.1"/>
</dbReference>
<gene>
    <name evidence="1" type="ORF">F1609_26240</name>
</gene>
<reference evidence="1 2" key="1">
    <citation type="submission" date="2019-09" db="EMBL/GenBank/DDBJ databases">
        <title>Taxonomy of Antarctic Massilia spp.: description of Massilia rubra sp. nov., Massilia aquatica sp. nov., Massilia mucilaginosa sp. nov., Massilia frigida sp. nov. isolated from streams, lakes and regoliths.</title>
        <authorList>
            <person name="Holochova P."/>
            <person name="Sedlacek I."/>
            <person name="Kralova S."/>
            <person name="Maslanova I."/>
            <person name="Busse H.-J."/>
            <person name="Stankova E."/>
            <person name="Vrbovska V."/>
            <person name="Kovarovic V."/>
            <person name="Bartak M."/>
            <person name="Svec P."/>
            <person name="Pantucek R."/>
        </authorList>
    </citation>
    <scope>NUCLEOTIDE SEQUENCE [LARGE SCALE GENOMIC DNA]</scope>
    <source>
        <strain evidence="1 2">CCM 8693</strain>
    </source>
</reference>
<accession>A0ABX0MFH4</accession>
<sequence>MKLRTDPHNHELIAVLERLLAEDETISVRAAARLHPSLKNASAFTRDLERTRVINGFQEKQREFRSIRAGVMDKTELVTKGALATALQRVEELEAFVKTLVAAHVGMITAVTRAGGMSALETFWRDYRDISRATGALQAIPPMGLVIPLRPTPATS</sequence>
<evidence type="ECO:0000313" key="2">
    <source>
        <dbReference type="Proteomes" id="UP000819052"/>
    </source>
</evidence>
<proteinExistence type="predicted"/>